<dbReference type="RefSeq" id="WP_270120784.1">
    <property type="nucleotide sequence ID" value="NZ_BAAAOM010000004.1"/>
</dbReference>
<evidence type="ECO:0000313" key="2">
    <source>
        <dbReference type="EMBL" id="MDR7339224.1"/>
    </source>
</evidence>
<reference evidence="1" key="1">
    <citation type="submission" date="2022-12" db="EMBL/GenBank/DDBJ databases">
        <title>Gycomyces niveus sp.nov., a novel actinomycete isolated from soil in Shouguang.</title>
        <authorList>
            <person name="Yang X."/>
        </authorList>
    </citation>
    <scope>NUCLEOTIDE SEQUENCE</scope>
    <source>
        <strain evidence="1">DSM 44724</strain>
    </source>
</reference>
<sequence length="55" mass="5866">MLSTYVTAFIGHGFALEAMAEPVPDASVVAEQPRRAGLPPFIVIRVRLDANEIAG</sequence>
<evidence type="ECO:0000313" key="3">
    <source>
        <dbReference type="Proteomes" id="UP001145799"/>
    </source>
</evidence>
<protein>
    <submittedName>
        <fullName evidence="1">Uncharacterized protein</fullName>
    </submittedName>
</protein>
<proteinExistence type="predicted"/>
<organism evidence="1 3">
    <name type="scientific">Glycomyces lechevalierae</name>
    <dbReference type="NCBI Taxonomy" id="256034"/>
    <lineage>
        <taxon>Bacteria</taxon>
        <taxon>Bacillati</taxon>
        <taxon>Actinomycetota</taxon>
        <taxon>Actinomycetes</taxon>
        <taxon>Glycomycetales</taxon>
        <taxon>Glycomycetaceae</taxon>
        <taxon>Glycomyces</taxon>
    </lineage>
</organism>
<accession>A0A9X3STZ1</accession>
<dbReference type="Proteomes" id="UP001145799">
    <property type="component" value="Unassembled WGS sequence"/>
</dbReference>
<dbReference type="AlphaFoldDB" id="A0A9X3STZ1"/>
<dbReference type="Proteomes" id="UP001183604">
    <property type="component" value="Unassembled WGS sequence"/>
</dbReference>
<reference evidence="2 4" key="2">
    <citation type="submission" date="2023-07" db="EMBL/GenBank/DDBJ databases">
        <title>Sequencing the genomes of 1000 actinobacteria strains.</title>
        <authorList>
            <person name="Klenk H.-P."/>
        </authorList>
    </citation>
    <scope>NUCLEOTIDE SEQUENCE [LARGE SCALE GENOMIC DNA]</scope>
    <source>
        <strain evidence="2 4">DSM 44724</strain>
    </source>
</reference>
<evidence type="ECO:0000313" key="1">
    <source>
        <dbReference type="EMBL" id="MDA1384344.1"/>
    </source>
</evidence>
<dbReference type="EMBL" id="JAPZVQ010000002">
    <property type="protein sequence ID" value="MDA1384344.1"/>
    <property type="molecule type" value="Genomic_DNA"/>
</dbReference>
<name>A0A9X3STZ1_9ACTN</name>
<dbReference type="EMBL" id="JAVDYD010000001">
    <property type="protein sequence ID" value="MDR7339224.1"/>
    <property type="molecule type" value="Genomic_DNA"/>
</dbReference>
<comment type="caution">
    <text evidence="1">The sequence shown here is derived from an EMBL/GenBank/DDBJ whole genome shotgun (WGS) entry which is preliminary data.</text>
</comment>
<gene>
    <name evidence="2" type="ORF">J2S69_002943</name>
    <name evidence="1" type="ORF">O2L01_05050</name>
</gene>
<keyword evidence="4" id="KW-1185">Reference proteome</keyword>
<evidence type="ECO:0000313" key="4">
    <source>
        <dbReference type="Proteomes" id="UP001183604"/>
    </source>
</evidence>